<comment type="caution">
    <text evidence="2">The sequence shown here is derived from an EMBL/GenBank/DDBJ whole genome shotgun (WGS) entry which is preliminary data.</text>
</comment>
<sequence length="185" mass="20458">MTSINPQEAASALSDVDAISRRVRQSVFYNHASQMLVLWGALVFAGHVASYAFPRQAQLIWIAVYVAGIGGSLIIGARDHKRSGVRTFDARMLTALLLFFAFGFLWSVGIVQLTPRQQCAFWPTYFMLAYTLVGLWLGWAFVAIGLGITALTMVGYFLIGSWFDLWMAVVNGGGLILGGLWMRRN</sequence>
<keyword evidence="1" id="KW-0472">Membrane</keyword>
<feature type="transmembrane region" description="Helical" evidence="1">
    <location>
        <begin position="125"/>
        <end position="158"/>
    </location>
</feature>
<feature type="transmembrane region" description="Helical" evidence="1">
    <location>
        <begin position="59"/>
        <end position="78"/>
    </location>
</feature>
<organism evidence="2 3">
    <name type="scientific">Afipia massiliensis</name>
    <dbReference type="NCBI Taxonomy" id="211460"/>
    <lineage>
        <taxon>Bacteria</taxon>
        <taxon>Pseudomonadati</taxon>
        <taxon>Pseudomonadota</taxon>
        <taxon>Alphaproteobacteria</taxon>
        <taxon>Hyphomicrobiales</taxon>
        <taxon>Nitrobacteraceae</taxon>
        <taxon>Afipia</taxon>
    </lineage>
</organism>
<evidence type="ECO:0000313" key="2">
    <source>
        <dbReference type="EMBL" id="TKT71749.1"/>
    </source>
</evidence>
<dbReference type="OrthoDB" id="8231810at2"/>
<dbReference type="RefSeq" id="WP_046827709.1">
    <property type="nucleotide sequence ID" value="NZ_LBIA02000001.1"/>
</dbReference>
<dbReference type="EMBL" id="LBIA02000001">
    <property type="protein sequence ID" value="TKT71749.1"/>
    <property type="molecule type" value="Genomic_DNA"/>
</dbReference>
<gene>
    <name evidence="2" type="ORF">YH63_010150</name>
</gene>
<protein>
    <recommendedName>
        <fullName evidence="4">YrhK domain-containing protein</fullName>
    </recommendedName>
</protein>
<keyword evidence="3" id="KW-1185">Reference proteome</keyword>
<feature type="transmembrane region" description="Helical" evidence="1">
    <location>
        <begin position="90"/>
        <end position="113"/>
    </location>
</feature>
<dbReference type="STRING" id="211460.YH63_08835"/>
<feature type="transmembrane region" description="Helical" evidence="1">
    <location>
        <begin position="36"/>
        <end position="53"/>
    </location>
</feature>
<dbReference type="AlphaFoldDB" id="A0A4U6BMZ7"/>
<name>A0A4U6BMZ7_9BRAD</name>
<reference evidence="2" key="1">
    <citation type="submission" date="2019-04" db="EMBL/GenBank/DDBJ databases">
        <title>Whole genome sequencing of cave bacteria.</title>
        <authorList>
            <person name="Gan H.M."/>
            <person name="Barton H."/>
            <person name="Savka M.A."/>
        </authorList>
    </citation>
    <scope>NUCLEOTIDE SEQUENCE [LARGE SCALE GENOMIC DNA]</scope>
    <source>
        <strain evidence="2">LC387</strain>
    </source>
</reference>
<proteinExistence type="predicted"/>
<accession>A0A4U6BMZ7</accession>
<dbReference type="Proteomes" id="UP000034832">
    <property type="component" value="Unassembled WGS sequence"/>
</dbReference>
<keyword evidence="1" id="KW-0812">Transmembrane</keyword>
<evidence type="ECO:0000256" key="1">
    <source>
        <dbReference type="SAM" id="Phobius"/>
    </source>
</evidence>
<feature type="transmembrane region" description="Helical" evidence="1">
    <location>
        <begin position="165"/>
        <end position="182"/>
    </location>
</feature>
<evidence type="ECO:0000313" key="3">
    <source>
        <dbReference type="Proteomes" id="UP000034832"/>
    </source>
</evidence>
<keyword evidence="1" id="KW-1133">Transmembrane helix</keyword>
<evidence type="ECO:0008006" key="4">
    <source>
        <dbReference type="Google" id="ProtNLM"/>
    </source>
</evidence>